<feature type="transmembrane region" description="Helical" evidence="1">
    <location>
        <begin position="173"/>
        <end position="197"/>
    </location>
</feature>
<dbReference type="Proteomes" id="UP000521943">
    <property type="component" value="Unassembled WGS sequence"/>
</dbReference>
<keyword evidence="3" id="KW-1185">Reference proteome</keyword>
<keyword evidence="1" id="KW-0472">Membrane</keyword>
<reference evidence="2 3" key="1">
    <citation type="submission" date="2020-07" db="EMBL/GenBank/DDBJ databases">
        <title>Comparative genomics of pyrophilous fungi reveals a link between fire events and developmental genes.</title>
        <authorList>
            <consortium name="DOE Joint Genome Institute"/>
            <person name="Steindorff A.S."/>
            <person name="Carver A."/>
            <person name="Calhoun S."/>
            <person name="Stillman K."/>
            <person name="Liu H."/>
            <person name="Lipzen A."/>
            <person name="Pangilinan J."/>
            <person name="Labutti K."/>
            <person name="Bruns T.D."/>
            <person name="Grigoriev I.V."/>
        </authorList>
    </citation>
    <scope>NUCLEOTIDE SEQUENCE [LARGE SCALE GENOMIC DNA]</scope>
    <source>
        <strain evidence="2 3">CBS 144469</strain>
    </source>
</reference>
<dbReference type="AlphaFoldDB" id="A0A8H6M301"/>
<keyword evidence="1" id="KW-1133">Transmembrane helix</keyword>
<gene>
    <name evidence="2" type="ORF">DFP72DRAFT_1139580</name>
</gene>
<keyword evidence="1" id="KW-0812">Transmembrane</keyword>
<proteinExistence type="predicted"/>
<accession>A0A8H6M301</accession>
<sequence length="320" mass="35516">MSLFRPDLWLPELVDYPVQLLERPIFLADYIAAMLIATLFLGVQLIACGFILRQYCISRRQRKSKKGDHLLGRYFAVAHVGVYEKKEQSLEWLRQNPEHEGVKMICIPAASAPGGEELCHLFKYTKNLLRYKGLELAYSSLVEALILPVDAILIFRFAMIYSSSKLKNSVVGFLSALSLAGPIIGLVALGKIASLGANSDPWWSANFRGNRFLEWHSPWLAVVMPVIVNVVVTVAIIARIARTQRHIRKYSSMPNDKFYTGLTATLVESALPSALFGVLAAALHRAGEGNVERIKFSPTVLWVAFTHRSLSSSVSCKGGP</sequence>
<comment type="caution">
    <text evidence="2">The sequence shown here is derived from an EMBL/GenBank/DDBJ whole genome shotgun (WGS) entry which is preliminary data.</text>
</comment>
<feature type="transmembrane region" description="Helical" evidence="1">
    <location>
        <begin position="218"/>
        <end position="238"/>
    </location>
</feature>
<protein>
    <submittedName>
        <fullName evidence="2">Uncharacterized protein</fullName>
    </submittedName>
</protein>
<feature type="transmembrane region" description="Helical" evidence="1">
    <location>
        <begin position="258"/>
        <end position="283"/>
    </location>
</feature>
<evidence type="ECO:0000256" key="1">
    <source>
        <dbReference type="SAM" id="Phobius"/>
    </source>
</evidence>
<evidence type="ECO:0000313" key="3">
    <source>
        <dbReference type="Proteomes" id="UP000521943"/>
    </source>
</evidence>
<evidence type="ECO:0000313" key="2">
    <source>
        <dbReference type="EMBL" id="KAF6750351.1"/>
    </source>
</evidence>
<name>A0A8H6M301_9AGAR</name>
<organism evidence="2 3">
    <name type="scientific">Ephemerocybe angulata</name>
    <dbReference type="NCBI Taxonomy" id="980116"/>
    <lineage>
        <taxon>Eukaryota</taxon>
        <taxon>Fungi</taxon>
        <taxon>Dikarya</taxon>
        <taxon>Basidiomycota</taxon>
        <taxon>Agaricomycotina</taxon>
        <taxon>Agaricomycetes</taxon>
        <taxon>Agaricomycetidae</taxon>
        <taxon>Agaricales</taxon>
        <taxon>Agaricineae</taxon>
        <taxon>Psathyrellaceae</taxon>
        <taxon>Ephemerocybe</taxon>
    </lineage>
</organism>
<dbReference type="EMBL" id="JACGCI010000057">
    <property type="protein sequence ID" value="KAF6750351.1"/>
    <property type="molecule type" value="Genomic_DNA"/>
</dbReference>
<feature type="transmembrane region" description="Helical" evidence="1">
    <location>
        <begin position="30"/>
        <end position="52"/>
    </location>
</feature>
<dbReference type="OrthoDB" id="2921408at2759"/>